<dbReference type="GO" id="GO:0032050">
    <property type="term" value="F:clathrin heavy chain binding"/>
    <property type="evidence" value="ECO:0007669"/>
    <property type="project" value="TreeGrafter"/>
</dbReference>
<sequence length="204" mass="23494">MALKENNAVYQLQPSQICESFFDHDAQHQQEQQGFARRQWRRENAIHLGENEKREKELLNQIIKEAEEYIQAFYEKRKVNCEASKATNKKREKIYLANQAKFHKEADKHYWKAIAELIPSEVANIEKRGRKAEAEKKHQVNPIQGPKPGKPTNLARMHQMILKLQQNPLPPKEDNKDGKSMKDGEDAKIGKISTPTAAKDAAAN</sequence>
<evidence type="ECO:0000313" key="10">
    <source>
        <dbReference type="RefSeq" id="XP_015953511.1"/>
    </source>
</evidence>
<reference evidence="10" key="2">
    <citation type="submission" date="2025-08" db="UniProtKB">
        <authorList>
            <consortium name="RefSeq"/>
        </authorList>
    </citation>
    <scope>IDENTIFICATION</scope>
    <source>
        <tissue evidence="10">Whole plant</tissue>
    </source>
</reference>
<dbReference type="PANTHER" id="PTHR10639">
    <property type="entry name" value="CLATHRIN LIGHT CHAIN"/>
    <property type="match status" value="1"/>
</dbReference>
<dbReference type="GeneID" id="107477928"/>
<organism evidence="9 10">
    <name type="scientific">Arachis duranensis</name>
    <name type="common">Wild peanut</name>
    <dbReference type="NCBI Taxonomy" id="130453"/>
    <lineage>
        <taxon>Eukaryota</taxon>
        <taxon>Viridiplantae</taxon>
        <taxon>Streptophyta</taxon>
        <taxon>Embryophyta</taxon>
        <taxon>Tracheophyta</taxon>
        <taxon>Spermatophyta</taxon>
        <taxon>Magnoliopsida</taxon>
        <taxon>eudicotyledons</taxon>
        <taxon>Gunneridae</taxon>
        <taxon>Pentapetalae</taxon>
        <taxon>rosids</taxon>
        <taxon>fabids</taxon>
        <taxon>Fabales</taxon>
        <taxon>Fabaceae</taxon>
        <taxon>Papilionoideae</taxon>
        <taxon>50 kb inversion clade</taxon>
        <taxon>dalbergioids sensu lato</taxon>
        <taxon>Dalbergieae</taxon>
        <taxon>Pterocarpus clade</taxon>
        <taxon>Arachis</taxon>
    </lineage>
</organism>
<dbReference type="PANTHER" id="PTHR10639:SF33">
    <property type="entry name" value="CLATHRIN LIGHT CHAIN 1"/>
    <property type="match status" value="1"/>
</dbReference>
<keyword evidence="5 7" id="KW-0168">Coated pit</keyword>
<dbReference type="RefSeq" id="XP_015953511.1">
    <property type="nucleotide sequence ID" value="XM_016098025.3"/>
</dbReference>
<comment type="subcellular location">
    <subcellularLocation>
        <location evidence="2 7">Cytoplasmic vesicle membrane</location>
        <topology evidence="2 7">Peripheral membrane protein</topology>
        <orientation evidence="2 7">Cytoplasmic side</orientation>
    </subcellularLocation>
    <subcellularLocation>
        <location evidence="7">Membrane</location>
        <location evidence="7">Coated pit</location>
        <topology evidence="7">Peripheral membrane protein</topology>
        <orientation evidence="7">Cytoplasmic side</orientation>
    </subcellularLocation>
    <text evidence="7">Cytoplasmic face of coated pits and vesicles.</text>
</comment>
<dbReference type="GO" id="GO:0030132">
    <property type="term" value="C:clathrin coat of coated pit"/>
    <property type="evidence" value="ECO:0007669"/>
    <property type="project" value="InterPro"/>
</dbReference>
<feature type="region of interest" description="Disordered" evidence="8">
    <location>
        <begin position="132"/>
        <end position="204"/>
    </location>
</feature>
<proteinExistence type="inferred from homology"/>
<comment type="function">
    <text evidence="1 7">Clathrin is the major protein of the polyhedral coat of coated pits and vesicles.</text>
</comment>
<evidence type="ECO:0000256" key="8">
    <source>
        <dbReference type="SAM" id="MobiDB-lite"/>
    </source>
</evidence>
<dbReference type="AlphaFoldDB" id="A0A6P4CLL4"/>
<dbReference type="GO" id="GO:0006886">
    <property type="term" value="P:intracellular protein transport"/>
    <property type="evidence" value="ECO:0007669"/>
    <property type="project" value="InterPro"/>
</dbReference>
<evidence type="ECO:0000256" key="2">
    <source>
        <dbReference type="ARBA" id="ARBA00004180"/>
    </source>
</evidence>
<evidence type="ECO:0000256" key="5">
    <source>
        <dbReference type="ARBA" id="ARBA00023176"/>
    </source>
</evidence>
<gene>
    <name evidence="10" type="primary">LOC107477928</name>
</gene>
<dbReference type="GO" id="GO:0030130">
    <property type="term" value="C:clathrin coat of trans-Golgi network vesicle"/>
    <property type="evidence" value="ECO:0007669"/>
    <property type="project" value="InterPro"/>
</dbReference>
<reference evidence="9" key="1">
    <citation type="journal article" date="2016" name="Nat. Genet.">
        <title>The genome sequences of Arachis duranensis and Arachis ipaensis, the diploid ancestors of cultivated peanut.</title>
        <authorList>
            <person name="Bertioli D.J."/>
            <person name="Cannon S.B."/>
            <person name="Froenicke L."/>
            <person name="Huang G."/>
            <person name="Farmer A.D."/>
            <person name="Cannon E.K."/>
            <person name="Liu X."/>
            <person name="Gao D."/>
            <person name="Clevenger J."/>
            <person name="Dash S."/>
            <person name="Ren L."/>
            <person name="Moretzsohn M.C."/>
            <person name="Shirasawa K."/>
            <person name="Huang W."/>
            <person name="Vidigal B."/>
            <person name="Abernathy B."/>
            <person name="Chu Y."/>
            <person name="Niederhuth C.E."/>
            <person name="Umale P."/>
            <person name="Araujo A.C."/>
            <person name="Kozik A."/>
            <person name="Kim K.D."/>
            <person name="Burow M.D."/>
            <person name="Varshney R.K."/>
            <person name="Wang X."/>
            <person name="Zhang X."/>
            <person name="Barkley N."/>
            <person name="Guimaraes P.M."/>
            <person name="Isobe S."/>
            <person name="Guo B."/>
            <person name="Liao B."/>
            <person name="Stalker H.T."/>
            <person name="Schmitz R.J."/>
            <person name="Scheffler B.E."/>
            <person name="Leal-Bertioli S.C."/>
            <person name="Xun X."/>
            <person name="Jackson S.A."/>
            <person name="Michelmore R."/>
            <person name="Ozias-Akins P."/>
        </authorList>
    </citation>
    <scope>NUCLEOTIDE SEQUENCE [LARGE SCALE GENOMIC DNA]</scope>
    <source>
        <strain evidence="9">cv. V14167</strain>
    </source>
</reference>
<evidence type="ECO:0000256" key="6">
    <source>
        <dbReference type="ARBA" id="ARBA00023329"/>
    </source>
</evidence>
<dbReference type="Pfam" id="PF01086">
    <property type="entry name" value="Clathrin_lg_ch"/>
    <property type="match status" value="1"/>
</dbReference>
<protein>
    <recommendedName>
        <fullName evidence="7">Clathrin light chain</fullName>
    </recommendedName>
</protein>
<evidence type="ECO:0000256" key="7">
    <source>
        <dbReference type="RuleBase" id="RU363137"/>
    </source>
</evidence>
<keyword evidence="9" id="KW-1185">Reference proteome</keyword>
<evidence type="ECO:0000256" key="3">
    <source>
        <dbReference type="ARBA" id="ARBA00005263"/>
    </source>
</evidence>
<keyword evidence="4 7" id="KW-0472">Membrane</keyword>
<keyword evidence="6 7" id="KW-0968">Cytoplasmic vesicle</keyword>
<dbReference type="GO" id="GO:0072583">
    <property type="term" value="P:clathrin-dependent endocytosis"/>
    <property type="evidence" value="ECO:0007669"/>
    <property type="project" value="TreeGrafter"/>
</dbReference>
<comment type="similarity">
    <text evidence="3 7">Belongs to the clathrin light chain family.</text>
</comment>
<dbReference type="Proteomes" id="UP000515211">
    <property type="component" value="Chromosome 3"/>
</dbReference>
<feature type="compositionally biased region" description="Basic and acidic residues" evidence="8">
    <location>
        <begin position="171"/>
        <end position="189"/>
    </location>
</feature>
<evidence type="ECO:0000256" key="4">
    <source>
        <dbReference type="ARBA" id="ARBA00023136"/>
    </source>
</evidence>
<dbReference type="GO" id="GO:0005198">
    <property type="term" value="F:structural molecule activity"/>
    <property type="evidence" value="ECO:0007669"/>
    <property type="project" value="InterPro"/>
</dbReference>
<dbReference type="KEGG" id="adu:107477928"/>
<dbReference type="InterPro" id="IPR000996">
    <property type="entry name" value="Clathrin_L-chain"/>
</dbReference>
<name>A0A6P4CLL4_ARADU</name>
<accession>A0A6P4CLL4</accession>
<evidence type="ECO:0000313" key="9">
    <source>
        <dbReference type="Proteomes" id="UP000515211"/>
    </source>
</evidence>
<evidence type="ECO:0000256" key="1">
    <source>
        <dbReference type="ARBA" id="ARBA00003913"/>
    </source>
</evidence>